<protein>
    <submittedName>
        <fullName evidence="1">Uncharacterized protein</fullName>
    </submittedName>
</protein>
<proteinExistence type="predicted"/>
<evidence type="ECO:0000313" key="1">
    <source>
        <dbReference type="EMBL" id="XFD40554.1"/>
    </source>
</evidence>
<keyword evidence="2" id="KW-1185">Reference proteome</keyword>
<reference evidence="1" key="1">
    <citation type="submission" date="2024-08" db="EMBL/GenBank/DDBJ databases">
        <title>Lentilactobacillus sp. nov., isolated from tree bark.</title>
        <authorList>
            <person name="Phuengjayaem S."/>
            <person name="Tanasupawat S."/>
        </authorList>
    </citation>
    <scope>NUCLEOTIDE SEQUENCE</scope>
    <source>
        <strain evidence="1">SPB1-3</strain>
    </source>
</reference>
<organism evidence="1 2">
    <name type="scientific">Lentilactobacillus terminaliae</name>
    <dbReference type="NCBI Taxonomy" id="3003483"/>
    <lineage>
        <taxon>Bacteria</taxon>
        <taxon>Bacillati</taxon>
        <taxon>Bacillota</taxon>
        <taxon>Bacilli</taxon>
        <taxon>Lactobacillales</taxon>
        <taxon>Lactobacillaceae</taxon>
        <taxon>Lentilactobacillus</taxon>
    </lineage>
</organism>
<dbReference type="EMBL" id="CP168151">
    <property type="protein sequence ID" value="XFD40554.1"/>
    <property type="molecule type" value="Genomic_DNA"/>
</dbReference>
<evidence type="ECO:0000313" key="2">
    <source>
        <dbReference type="Proteomes" id="UP001149860"/>
    </source>
</evidence>
<dbReference type="Proteomes" id="UP001149860">
    <property type="component" value="Chromosome"/>
</dbReference>
<gene>
    <name evidence="1" type="ORF">O0236_004425</name>
</gene>
<name>A0ACD5DGM9_9LACO</name>
<accession>A0ACD5DGM9</accession>
<sequence length="232" mass="26509">MQKHRIRFSTWLAIINIVSILIYLGYYGYWYFQKQPKFGGQKLLLIEVAAGIILVALPFLIEWIGKFYFPQIELVFYFVFLYLSILLGSGLQMYGVPYWDKYEHILAGIMLAGIGYPIFNSLANVRSSARTHPGLMSLFSFTFGITCGVFWEFYEFTADGLANLNLQRYEVGSHLLLGRAALMDTMGDLFADVAGALIMAVIGYLMIKNNPSSSRYLVFQFKRKQGFSTIHF</sequence>